<evidence type="ECO:0000313" key="2">
    <source>
        <dbReference type="Proteomes" id="UP001634007"/>
    </source>
</evidence>
<sequence>MFNMGSEPSFLDMLEKHSENPCVDNPNKIGNMISILKRGSISPYISWHATVPALISELLSFPSPGTFYDSLSWYHVCSLVFLKLDPLMTHLTINGSINGLCNPFNTSTASNTMSAMKHILSTVALVVRLAWNSWCQNVVVRLCNPSHPQSGSIDELGEGEVYGYKMNIPLPNGTGDRGSNIRLTIYTSYTSGKTMDGYQAIGRTVCSLADGHSGGRILIIQEGGYHLEGILDLPYPLSANPVAYYPEDEAFPGTL</sequence>
<dbReference type="AlphaFoldDB" id="A0ABD3IWT6"/>
<dbReference type="EMBL" id="JBJKBG010000010">
    <property type="protein sequence ID" value="KAL3718402.1"/>
    <property type="molecule type" value="Genomic_DNA"/>
</dbReference>
<protein>
    <recommendedName>
        <fullName evidence="3">Histone deacetylase</fullName>
    </recommendedName>
</protein>
<dbReference type="InterPro" id="IPR023696">
    <property type="entry name" value="Ureohydrolase_dom_sf"/>
</dbReference>
<comment type="caution">
    <text evidence="1">The sequence shown here is derived from an EMBL/GenBank/DDBJ whole genome shotgun (WGS) entry which is preliminary data.</text>
</comment>
<proteinExistence type="predicted"/>
<organism evidence="1 2">
    <name type="scientific">Eucalyptus globulus</name>
    <name type="common">Tasmanian blue gum</name>
    <dbReference type="NCBI Taxonomy" id="34317"/>
    <lineage>
        <taxon>Eukaryota</taxon>
        <taxon>Viridiplantae</taxon>
        <taxon>Streptophyta</taxon>
        <taxon>Embryophyta</taxon>
        <taxon>Tracheophyta</taxon>
        <taxon>Spermatophyta</taxon>
        <taxon>Magnoliopsida</taxon>
        <taxon>eudicotyledons</taxon>
        <taxon>Gunneridae</taxon>
        <taxon>Pentapetalae</taxon>
        <taxon>rosids</taxon>
        <taxon>malvids</taxon>
        <taxon>Myrtales</taxon>
        <taxon>Myrtaceae</taxon>
        <taxon>Myrtoideae</taxon>
        <taxon>Eucalypteae</taxon>
        <taxon>Eucalyptus</taxon>
    </lineage>
</organism>
<gene>
    <name evidence="1" type="ORF">ACJRO7_003528</name>
</gene>
<accession>A0ABD3IWT6</accession>
<dbReference type="Proteomes" id="UP001634007">
    <property type="component" value="Unassembled WGS sequence"/>
</dbReference>
<evidence type="ECO:0008006" key="3">
    <source>
        <dbReference type="Google" id="ProtNLM"/>
    </source>
</evidence>
<reference evidence="1 2" key="1">
    <citation type="submission" date="2024-11" db="EMBL/GenBank/DDBJ databases">
        <title>Chromosome-level genome assembly of Eucalyptus globulus Labill. provides insights into its genome evolution.</title>
        <authorList>
            <person name="Li X."/>
        </authorList>
    </citation>
    <scope>NUCLEOTIDE SEQUENCE [LARGE SCALE GENOMIC DNA]</scope>
    <source>
        <strain evidence="1">CL2024</strain>
        <tissue evidence="1">Fresh tender leaves</tissue>
    </source>
</reference>
<dbReference type="SUPFAM" id="SSF52768">
    <property type="entry name" value="Arginase/deacetylase"/>
    <property type="match status" value="1"/>
</dbReference>
<name>A0ABD3IWT6_EUCGL</name>
<evidence type="ECO:0000313" key="1">
    <source>
        <dbReference type="EMBL" id="KAL3718402.1"/>
    </source>
</evidence>
<keyword evidence="2" id="KW-1185">Reference proteome</keyword>